<organism evidence="2 3">
    <name type="scientific">Sphaerulina musiva (strain SO2202)</name>
    <name type="common">Poplar stem canker fungus</name>
    <name type="synonym">Septoria musiva</name>
    <dbReference type="NCBI Taxonomy" id="692275"/>
    <lineage>
        <taxon>Eukaryota</taxon>
        <taxon>Fungi</taxon>
        <taxon>Dikarya</taxon>
        <taxon>Ascomycota</taxon>
        <taxon>Pezizomycotina</taxon>
        <taxon>Dothideomycetes</taxon>
        <taxon>Dothideomycetidae</taxon>
        <taxon>Mycosphaerellales</taxon>
        <taxon>Mycosphaerellaceae</taxon>
        <taxon>Sphaerulina</taxon>
    </lineage>
</organism>
<dbReference type="AlphaFoldDB" id="M3CNZ4"/>
<reference evidence="2 3" key="1">
    <citation type="journal article" date="2012" name="PLoS Pathog.">
        <title>Diverse lifestyles and strategies of plant pathogenesis encoded in the genomes of eighteen Dothideomycetes fungi.</title>
        <authorList>
            <person name="Ohm R.A."/>
            <person name="Feau N."/>
            <person name="Henrissat B."/>
            <person name="Schoch C.L."/>
            <person name="Horwitz B.A."/>
            <person name="Barry K.W."/>
            <person name="Condon B.J."/>
            <person name="Copeland A.C."/>
            <person name="Dhillon B."/>
            <person name="Glaser F."/>
            <person name="Hesse C.N."/>
            <person name="Kosti I."/>
            <person name="LaButti K."/>
            <person name="Lindquist E.A."/>
            <person name="Lucas S."/>
            <person name="Salamov A.A."/>
            <person name="Bradshaw R.E."/>
            <person name="Ciuffetti L."/>
            <person name="Hamelin R.C."/>
            <person name="Kema G.H.J."/>
            <person name="Lawrence C."/>
            <person name="Scott J.A."/>
            <person name="Spatafora J.W."/>
            <person name="Turgeon B.G."/>
            <person name="de Wit P.J.G.M."/>
            <person name="Zhong S."/>
            <person name="Goodwin S.B."/>
            <person name="Grigoriev I.V."/>
        </authorList>
    </citation>
    <scope>NUCLEOTIDE SEQUENCE [LARGE SCALE GENOMIC DNA]</scope>
    <source>
        <strain evidence="2 3">SO2202</strain>
    </source>
</reference>
<feature type="region of interest" description="Disordered" evidence="1">
    <location>
        <begin position="556"/>
        <end position="623"/>
    </location>
</feature>
<feature type="compositionally biased region" description="Polar residues" evidence="1">
    <location>
        <begin position="175"/>
        <end position="184"/>
    </location>
</feature>
<evidence type="ECO:0000313" key="2">
    <source>
        <dbReference type="EMBL" id="EMF15498.1"/>
    </source>
</evidence>
<sequence length="1143" mass="125707">MQDTLNRKPAGKGRFDPSEPLHMTTRHAAARNVRPGGSSSINGSVDDNDSRRGSMDDFMHNPAHNFSPPKGRRISGESHHSTSQLDPPFGHISIPQFGLQGSQSPSRKRKRTYSTPHISESIDTDTHPATRVRTTEENLDTFNAVVVPGDHLSDRVSAGSSSSRDPEHYAVAIQSNEVTPTATPMASEPVSPVSDETNITPHYSVKHMDIAMADIDGPGDEEDLDDIDDDDVPVAAEDIDDVADPEDDEDQVTAGPRKRLTGRRRADHHNVKIEATMRRQLQLKSAYRCIARALKPLLAEIAFKTVEELEANPVRHQQALEYESEGGVHQLLDAALANRKRQLELQVKHNREQLRDRFLGEKAVRTNVCTNEVNITRQTRLDELEHEFLRIARGMQIEQTRKQDVTDDEDGDVLHRPKHTDYRFTRGAPLDPRHESRSRVGLETERAIFDMQRRFEMHEMLQDASTKESVQNMESFTVMDTTARAAAVAQRESICNIDMLMHAAAEVDRLANLPIIPNEEAVGLQVLGDLASRPSVRAAVLSPATPRRLDEAFVPEQREVQLPTSERTPGGLDKCYQSPLRFSPGTEQFVPHQPQNSTQRSHSERPTWDTSLASSPPTSTKRLSDFPFLRSYFGSPSLNLPGKHEPPQQQHRRQLSHDTFQHHRQPSQGLILCQRNDSEESVQADSGSVEATLSDAWSRDDAARGLHRRPWTGDSRVRSSDPGESLSRFQPRILRPQEEPAALAAPTNRALLELDDANRETPEHKLIPQAERQIGVDEGDESRHRSHTRPVETVFRDDLLEQASSEGATEAQARDDEADHTRPTQEANEDMQTHKARSRGSSPDRSPTTDVSGSQDGDRGSHGRGKEGKHYLKPSKAQRNGFSRKALKELRKGSQKRPSPSVAQVSEGGSQMFRFRLNTADTSKSGGFTSRVPTGTPQSVHHGPDLPYPALPSYNKPPAAPAPFPPSHGPHGPSHGHHPPHYYHPDSYYPHRNSLPGPGAPPSWPPPPFGSSYGRLPPPPHPPPHGSSSMGPPPSEGWASGAAGSSASHMGGPHPGLSRTSSLSSQYGGPAIAPARPDARYPYGTGPPGGNHPPAFAQQQRNLEGGGSGSGSSSGSGSGGRRRTHSDAPRDTKWQHYNPSGKK</sequence>
<feature type="compositionally biased region" description="Low complexity" evidence="1">
    <location>
        <begin position="985"/>
        <end position="997"/>
    </location>
</feature>
<dbReference type="OMA" id="HRAWSNK"/>
<dbReference type="Proteomes" id="UP000016931">
    <property type="component" value="Unassembled WGS sequence"/>
</dbReference>
<feature type="compositionally biased region" description="Basic and acidic residues" evidence="1">
    <location>
        <begin position="856"/>
        <end position="870"/>
    </location>
</feature>
<gene>
    <name evidence="2" type="ORF">SEPMUDRAFT_131174</name>
</gene>
<feature type="compositionally biased region" description="Pro residues" evidence="1">
    <location>
        <begin position="998"/>
        <end position="1009"/>
    </location>
</feature>
<feature type="compositionally biased region" description="Low complexity" evidence="1">
    <location>
        <begin position="1036"/>
        <end position="1056"/>
    </location>
</feature>
<dbReference type="STRING" id="692275.M3CNZ4"/>
<dbReference type="eggNOG" id="ENOG502SRXM">
    <property type="taxonomic scope" value="Eukaryota"/>
</dbReference>
<feature type="region of interest" description="Disordered" evidence="1">
    <location>
        <begin position="175"/>
        <end position="196"/>
    </location>
</feature>
<feature type="compositionally biased region" description="Polar residues" evidence="1">
    <location>
        <begin position="919"/>
        <end position="939"/>
    </location>
</feature>
<accession>M3CNZ4</accession>
<keyword evidence="3" id="KW-1185">Reference proteome</keyword>
<feature type="compositionally biased region" description="Polar residues" evidence="1">
    <location>
        <begin position="608"/>
        <end position="621"/>
    </location>
</feature>
<feature type="compositionally biased region" description="Polar residues" evidence="1">
    <location>
        <begin position="1058"/>
        <end position="1067"/>
    </location>
</feature>
<feature type="compositionally biased region" description="Pro residues" evidence="1">
    <location>
        <begin position="958"/>
        <end position="968"/>
    </location>
</feature>
<evidence type="ECO:0000313" key="3">
    <source>
        <dbReference type="Proteomes" id="UP000016931"/>
    </source>
</evidence>
<feature type="compositionally biased region" description="Gly residues" evidence="1">
    <location>
        <begin position="1104"/>
        <end position="1119"/>
    </location>
</feature>
<feature type="region of interest" description="Disordered" evidence="1">
    <location>
        <begin position="635"/>
        <end position="666"/>
    </location>
</feature>
<feature type="region of interest" description="Disordered" evidence="1">
    <location>
        <begin position="241"/>
        <end position="264"/>
    </location>
</feature>
<dbReference type="GeneID" id="27899540"/>
<feature type="compositionally biased region" description="Polar residues" evidence="1">
    <location>
        <begin position="896"/>
        <end position="909"/>
    </location>
</feature>
<dbReference type="HOGENOM" id="CLU_274858_0_0_1"/>
<feature type="compositionally biased region" description="Pro residues" evidence="1">
    <location>
        <begin position="1016"/>
        <end position="1035"/>
    </location>
</feature>
<feature type="compositionally biased region" description="Basic and acidic residues" evidence="1">
    <location>
        <begin position="48"/>
        <end position="59"/>
    </location>
</feature>
<proteinExistence type="predicted"/>
<feature type="region of interest" description="Disordered" evidence="1">
    <location>
        <begin position="759"/>
        <end position="1143"/>
    </location>
</feature>
<feature type="region of interest" description="Disordered" evidence="1">
    <location>
        <begin position="706"/>
        <end position="746"/>
    </location>
</feature>
<name>M3CNZ4_SPHMS</name>
<dbReference type="EMBL" id="KB456261">
    <property type="protein sequence ID" value="EMF15498.1"/>
    <property type="molecule type" value="Genomic_DNA"/>
</dbReference>
<feature type="region of interest" description="Disordered" evidence="1">
    <location>
        <begin position="1"/>
        <end position="130"/>
    </location>
</feature>
<evidence type="ECO:0000256" key="1">
    <source>
        <dbReference type="SAM" id="MobiDB-lite"/>
    </source>
</evidence>
<feature type="compositionally biased region" description="Polar residues" evidence="1">
    <location>
        <begin position="839"/>
        <end position="855"/>
    </location>
</feature>
<feature type="compositionally biased region" description="Basic and acidic residues" evidence="1">
    <location>
        <begin position="812"/>
        <end position="823"/>
    </location>
</feature>
<feature type="compositionally biased region" description="Basic and acidic residues" evidence="1">
    <location>
        <begin position="1125"/>
        <end position="1134"/>
    </location>
</feature>
<protein>
    <submittedName>
        <fullName evidence="2">Uncharacterized protein</fullName>
    </submittedName>
</protein>
<dbReference type="OrthoDB" id="4188028at2759"/>
<feature type="compositionally biased region" description="Acidic residues" evidence="1">
    <location>
        <begin position="241"/>
        <end position="251"/>
    </location>
</feature>
<dbReference type="RefSeq" id="XP_016763619.1">
    <property type="nucleotide sequence ID" value="XM_016902403.1"/>
</dbReference>